<evidence type="ECO:0000313" key="1">
    <source>
        <dbReference type="EMBL" id="KKL28845.1"/>
    </source>
</evidence>
<reference evidence="1" key="1">
    <citation type="journal article" date="2015" name="Nature">
        <title>Complex archaea that bridge the gap between prokaryotes and eukaryotes.</title>
        <authorList>
            <person name="Spang A."/>
            <person name="Saw J.H."/>
            <person name="Jorgensen S.L."/>
            <person name="Zaremba-Niedzwiedzka K."/>
            <person name="Martijn J."/>
            <person name="Lind A.E."/>
            <person name="van Eijk R."/>
            <person name="Schleper C."/>
            <person name="Guy L."/>
            <person name="Ettema T.J."/>
        </authorList>
    </citation>
    <scope>NUCLEOTIDE SEQUENCE</scope>
</reference>
<dbReference type="AlphaFoldDB" id="A0A0F9C3R4"/>
<dbReference type="EMBL" id="LAZR01034952">
    <property type="protein sequence ID" value="KKL28845.1"/>
    <property type="molecule type" value="Genomic_DNA"/>
</dbReference>
<name>A0A0F9C3R4_9ZZZZ</name>
<proteinExistence type="predicted"/>
<accession>A0A0F9C3R4</accession>
<protein>
    <submittedName>
        <fullName evidence="1">Uncharacterized protein</fullName>
    </submittedName>
</protein>
<organism evidence="1">
    <name type="scientific">marine sediment metagenome</name>
    <dbReference type="NCBI Taxonomy" id="412755"/>
    <lineage>
        <taxon>unclassified sequences</taxon>
        <taxon>metagenomes</taxon>
        <taxon>ecological metagenomes</taxon>
    </lineage>
</organism>
<gene>
    <name evidence="1" type="ORF">LCGC14_2371100</name>
</gene>
<comment type="caution">
    <text evidence="1">The sequence shown here is derived from an EMBL/GenBank/DDBJ whole genome shotgun (WGS) entry which is preliminary data.</text>
</comment>
<sequence>MKVYIDWGKWRDFPFLSTKKESEGETSNEIPDELYKRWNDAVEEMERIVEELDILWREQRNESQTA</sequence>